<dbReference type="Proteomes" id="UP000549971">
    <property type="component" value="Unassembled WGS sequence"/>
</dbReference>
<proteinExistence type="predicted"/>
<evidence type="ECO:0000313" key="2">
    <source>
        <dbReference type="Proteomes" id="UP000549971"/>
    </source>
</evidence>
<protein>
    <submittedName>
        <fullName evidence="1">Uncharacterized protein</fullName>
    </submittedName>
</protein>
<gene>
    <name evidence="1" type="ORF">HDA39_004584</name>
</gene>
<reference evidence="1 2" key="1">
    <citation type="submission" date="2020-08" db="EMBL/GenBank/DDBJ databases">
        <title>Sequencing the genomes of 1000 actinobacteria strains.</title>
        <authorList>
            <person name="Klenk H.-P."/>
        </authorList>
    </citation>
    <scope>NUCLEOTIDE SEQUENCE [LARGE SCALE GENOMIC DNA]</scope>
    <source>
        <strain evidence="1 2">DSM 28967</strain>
    </source>
</reference>
<evidence type="ECO:0000313" key="1">
    <source>
        <dbReference type="EMBL" id="MBB5837850.1"/>
    </source>
</evidence>
<comment type="caution">
    <text evidence="1">The sequence shown here is derived from an EMBL/GenBank/DDBJ whole genome shotgun (WGS) entry which is preliminary data.</text>
</comment>
<name>A0A7W9J9X0_9ACTN</name>
<accession>A0A7W9J9X0</accession>
<dbReference type="RefSeq" id="WP_184798191.1">
    <property type="nucleotide sequence ID" value="NZ_JACHMY010000001.1"/>
</dbReference>
<keyword evidence="2" id="KW-1185">Reference proteome</keyword>
<dbReference type="AlphaFoldDB" id="A0A7W9J9X0"/>
<dbReference type="EMBL" id="JACHMY010000001">
    <property type="protein sequence ID" value="MBB5837850.1"/>
    <property type="molecule type" value="Genomic_DNA"/>
</dbReference>
<sequence length="128" mass="13975">MEISLADALGLVVRDLERTGGLTLRVLDEPVDNSYDYESVWMMSAAAPGRTGLMAPRWFGDAERVVHVADQVQEFILEELWGLGRSATWPECAEHPGSHPLEARLTDDGPGWVCPKSGRTGARIGELG</sequence>
<organism evidence="1 2">
    <name type="scientific">Kribbella italica</name>
    <dbReference type="NCBI Taxonomy" id="1540520"/>
    <lineage>
        <taxon>Bacteria</taxon>
        <taxon>Bacillati</taxon>
        <taxon>Actinomycetota</taxon>
        <taxon>Actinomycetes</taxon>
        <taxon>Propionibacteriales</taxon>
        <taxon>Kribbellaceae</taxon>
        <taxon>Kribbella</taxon>
    </lineage>
</organism>